<evidence type="ECO:0000256" key="7">
    <source>
        <dbReference type="SAM" id="Phobius"/>
    </source>
</evidence>
<gene>
    <name evidence="9" type="ORF">S7711_01710</name>
</gene>
<keyword evidence="2" id="KW-0813">Transport</keyword>
<dbReference type="Pfam" id="PF00324">
    <property type="entry name" value="AA_permease"/>
    <property type="match status" value="1"/>
</dbReference>
<dbReference type="GO" id="GO:0015171">
    <property type="term" value="F:amino acid transmembrane transporter activity"/>
    <property type="evidence" value="ECO:0007669"/>
    <property type="project" value="TreeGrafter"/>
</dbReference>
<feature type="transmembrane region" description="Helical" evidence="7">
    <location>
        <begin position="294"/>
        <end position="316"/>
    </location>
</feature>
<dbReference type="PANTHER" id="PTHR43341">
    <property type="entry name" value="AMINO ACID PERMEASE"/>
    <property type="match status" value="1"/>
</dbReference>
<feature type="transmembrane region" description="Helical" evidence="7">
    <location>
        <begin position="174"/>
        <end position="201"/>
    </location>
</feature>
<feature type="region of interest" description="Disordered" evidence="6">
    <location>
        <begin position="56"/>
        <end position="75"/>
    </location>
</feature>
<dbReference type="HOGENOM" id="CLU_007946_12_1_1"/>
<feature type="transmembrane region" description="Helical" evidence="7">
    <location>
        <begin position="536"/>
        <end position="555"/>
    </location>
</feature>
<dbReference type="AlphaFoldDB" id="A0A084AVD0"/>
<evidence type="ECO:0000256" key="5">
    <source>
        <dbReference type="ARBA" id="ARBA00023136"/>
    </source>
</evidence>
<dbReference type="GO" id="GO:0016020">
    <property type="term" value="C:membrane"/>
    <property type="evidence" value="ECO:0007669"/>
    <property type="project" value="UniProtKB-SubCell"/>
</dbReference>
<feature type="transmembrane region" description="Helical" evidence="7">
    <location>
        <begin position="386"/>
        <end position="405"/>
    </location>
</feature>
<feature type="non-terminal residue" evidence="9">
    <location>
        <position position="1"/>
    </location>
</feature>
<dbReference type="PANTHER" id="PTHR43341:SF39">
    <property type="entry name" value="AMINO ACID TRANSPORTER (EUROFUNG)-RELATED"/>
    <property type="match status" value="1"/>
</dbReference>
<evidence type="ECO:0000256" key="6">
    <source>
        <dbReference type="SAM" id="MobiDB-lite"/>
    </source>
</evidence>
<feature type="transmembrane region" description="Helical" evidence="7">
    <location>
        <begin position="505"/>
        <end position="524"/>
    </location>
</feature>
<evidence type="ECO:0000313" key="9">
    <source>
        <dbReference type="EMBL" id="KEY69259.1"/>
    </source>
</evidence>
<evidence type="ECO:0000256" key="3">
    <source>
        <dbReference type="ARBA" id="ARBA00022692"/>
    </source>
</evidence>
<feature type="transmembrane region" description="Helical" evidence="7">
    <location>
        <begin position="457"/>
        <end position="484"/>
    </location>
</feature>
<organism evidence="9 10">
    <name type="scientific">Stachybotrys chartarum (strain CBS 109288 / IBT 7711)</name>
    <name type="common">Toxic black mold</name>
    <name type="synonym">Stilbospora chartarum</name>
    <dbReference type="NCBI Taxonomy" id="1280523"/>
    <lineage>
        <taxon>Eukaryota</taxon>
        <taxon>Fungi</taxon>
        <taxon>Dikarya</taxon>
        <taxon>Ascomycota</taxon>
        <taxon>Pezizomycotina</taxon>
        <taxon>Sordariomycetes</taxon>
        <taxon>Hypocreomycetidae</taxon>
        <taxon>Hypocreales</taxon>
        <taxon>Stachybotryaceae</taxon>
        <taxon>Stachybotrys</taxon>
    </lineage>
</organism>
<evidence type="ECO:0000256" key="1">
    <source>
        <dbReference type="ARBA" id="ARBA00004141"/>
    </source>
</evidence>
<dbReference type="OrthoDB" id="3900342at2759"/>
<evidence type="ECO:0000256" key="4">
    <source>
        <dbReference type="ARBA" id="ARBA00022989"/>
    </source>
</evidence>
<accession>A0A084AVD0</accession>
<reference evidence="9 10" key="1">
    <citation type="journal article" date="2014" name="BMC Genomics">
        <title>Comparative genome sequencing reveals chemotype-specific gene clusters in the toxigenic black mold Stachybotrys.</title>
        <authorList>
            <person name="Semeiks J."/>
            <person name="Borek D."/>
            <person name="Otwinowski Z."/>
            <person name="Grishin N.V."/>
        </authorList>
    </citation>
    <scope>NUCLEOTIDE SEQUENCE [LARGE SCALE GENOMIC DNA]</scope>
    <source>
        <strain evidence="10">CBS 109288 / IBT 7711</strain>
    </source>
</reference>
<keyword evidence="4 7" id="KW-1133">Transmembrane helix</keyword>
<comment type="subcellular location">
    <subcellularLocation>
        <location evidence="1">Membrane</location>
        <topology evidence="1">Multi-pass membrane protein</topology>
    </subcellularLocation>
</comment>
<feature type="transmembrane region" description="Helical" evidence="7">
    <location>
        <begin position="100"/>
        <end position="120"/>
    </location>
</feature>
<keyword evidence="3 7" id="KW-0812">Transmembrane</keyword>
<dbReference type="FunFam" id="1.20.1740.10:FF:000001">
    <property type="entry name" value="Amino acid permease"/>
    <property type="match status" value="1"/>
</dbReference>
<feature type="transmembrane region" description="Helical" evidence="7">
    <location>
        <begin position="426"/>
        <end position="451"/>
    </location>
</feature>
<dbReference type="EMBL" id="KL648534">
    <property type="protein sequence ID" value="KEY69259.1"/>
    <property type="molecule type" value="Genomic_DNA"/>
</dbReference>
<proteinExistence type="predicted"/>
<protein>
    <recommendedName>
        <fullName evidence="8">Amino acid permease/ SLC12A domain-containing protein</fullName>
    </recommendedName>
</protein>
<evidence type="ECO:0000256" key="2">
    <source>
        <dbReference type="ARBA" id="ARBA00022448"/>
    </source>
</evidence>
<feature type="transmembrane region" description="Helical" evidence="7">
    <location>
        <begin position="126"/>
        <end position="153"/>
    </location>
</feature>
<sequence length="609" mass="66979">TWARLQCFRREGLRFIPCEASSSSSSSSSLTSSLIPPTPVYSAAAVKQPFTMGAPSDLESKHSADAATPPMTDPSPLEVSAIESKYGQTKRGLSPRHVQLMAIGGSIGTGLFVGIGASLVRSGPLSVVLAFIFWGFLFIWPCNLCVAEMLAYLPIRGTIFELAGRFVDPALGFALGWTYFYAGVMLVCVEYSAISSVIQYWNTDVNPGVWIAMSMIVCILLNVVAVKWYGEAEFIMASTKILLLIGLVMITLVTMCGGNPRNDAYGFRYWGDGNFMHAYFAEGDTGRFLGWWKVVLYAGFTIAGPDMICLSAGEIINPRRTIPRVARLIFYRLVGFYVIGVLCVGIICSSRDEGLMAALDSGLAGSAASPWVIGIQNLGITGLPDLINFLILLSAWSCGNAYLYSSSRTLYGLARDGQAPKFLLKCTSAGVPIYCVGVVSLISCITFLVTSNSAVTVFFWFIDLTTTGLIATYFMMLITFIGWYRARIAQGMPISSLYYVAPWNPYAAYLATCLGFLALIFIGFDTFEPFRLQAFITSYFCLPYSVALFLGWKLIKRTKFVDPKHADLVSGKAEVDKECAIWEDGGIEENYRKALSEMSFIRRRWESMW</sequence>
<feature type="transmembrane region" description="Helical" evidence="7">
    <location>
        <begin position="241"/>
        <end position="260"/>
    </location>
</feature>
<keyword evidence="5 7" id="KW-0472">Membrane</keyword>
<keyword evidence="10" id="KW-1185">Reference proteome</keyword>
<feature type="transmembrane region" description="Helical" evidence="7">
    <location>
        <begin position="207"/>
        <end position="229"/>
    </location>
</feature>
<dbReference type="InterPro" id="IPR004841">
    <property type="entry name" value="AA-permease/SLC12A_dom"/>
</dbReference>
<dbReference type="PIRSF" id="PIRSF006060">
    <property type="entry name" value="AA_transporter"/>
    <property type="match status" value="1"/>
</dbReference>
<evidence type="ECO:0000313" key="10">
    <source>
        <dbReference type="Proteomes" id="UP000028045"/>
    </source>
</evidence>
<evidence type="ECO:0000259" key="8">
    <source>
        <dbReference type="Pfam" id="PF00324"/>
    </source>
</evidence>
<feature type="transmembrane region" description="Helical" evidence="7">
    <location>
        <begin position="328"/>
        <end position="347"/>
    </location>
</feature>
<dbReference type="InterPro" id="IPR050524">
    <property type="entry name" value="APC_YAT"/>
</dbReference>
<dbReference type="Gene3D" id="1.20.1740.10">
    <property type="entry name" value="Amino acid/polyamine transporter I"/>
    <property type="match status" value="1"/>
</dbReference>
<name>A0A084AVD0_STACB</name>
<dbReference type="Proteomes" id="UP000028045">
    <property type="component" value="Unassembled WGS sequence"/>
</dbReference>
<feature type="domain" description="Amino acid permease/ SLC12A" evidence="8">
    <location>
        <begin position="97"/>
        <end position="561"/>
    </location>
</feature>